<organism evidence="2 3">
    <name type="scientific">Aspergillus steynii IBT 23096</name>
    <dbReference type="NCBI Taxonomy" id="1392250"/>
    <lineage>
        <taxon>Eukaryota</taxon>
        <taxon>Fungi</taxon>
        <taxon>Dikarya</taxon>
        <taxon>Ascomycota</taxon>
        <taxon>Pezizomycotina</taxon>
        <taxon>Eurotiomycetes</taxon>
        <taxon>Eurotiomycetidae</taxon>
        <taxon>Eurotiales</taxon>
        <taxon>Aspergillaceae</taxon>
        <taxon>Aspergillus</taxon>
        <taxon>Aspergillus subgen. Circumdati</taxon>
    </lineage>
</organism>
<evidence type="ECO:0000313" key="2">
    <source>
        <dbReference type="EMBL" id="PLB47152.1"/>
    </source>
</evidence>
<gene>
    <name evidence="2" type="ORF">P170DRAFT_457524</name>
</gene>
<dbReference type="Pfam" id="PF00069">
    <property type="entry name" value="Pkinase"/>
    <property type="match status" value="1"/>
</dbReference>
<evidence type="ECO:0000313" key="3">
    <source>
        <dbReference type="Proteomes" id="UP000234275"/>
    </source>
</evidence>
<name>A0A2I2G2Q3_9EURO</name>
<dbReference type="InterPro" id="IPR011009">
    <property type="entry name" value="Kinase-like_dom_sf"/>
</dbReference>
<dbReference type="SMART" id="SM00220">
    <property type="entry name" value="S_TKc"/>
    <property type="match status" value="1"/>
</dbReference>
<dbReference type="GO" id="GO:0005524">
    <property type="term" value="F:ATP binding"/>
    <property type="evidence" value="ECO:0007669"/>
    <property type="project" value="InterPro"/>
</dbReference>
<dbReference type="PROSITE" id="PS50011">
    <property type="entry name" value="PROTEIN_KINASE_DOM"/>
    <property type="match status" value="1"/>
</dbReference>
<dbReference type="SUPFAM" id="SSF56112">
    <property type="entry name" value="Protein kinase-like (PK-like)"/>
    <property type="match status" value="1"/>
</dbReference>
<dbReference type="PROSITE" id="PS00108">
    <property type="entry name" value="PROTEIN_KINASE_ST"/>
    <property type="match status" value="1"/>
</dbReference>
<dbReference type="Proteomes" id="UP000234275">
    <property type="component" value="Unassembled WGS sequence"/>
</dbReference>
<keyword evidence="2" id="KW-0808">Transferase</keyword>
<dbReference type="OrthoDB" id="4062651at2759"/>
<dbReference type="InterPro" id="IPR000719">
    <property type="entry name" value="Prot_kinase_dom"/>
</dbReference>
<keyword evidence="2" id="KW-0418">Kinase</keyword>
<dbReference type="RefSeq" id="XP_024702454.1">
    <property type="nucleotide sequence ID" value="XM_024851725.1"/>
</dbReference>
<dbReference type="PANTHER" id="PTHR24347">
    <property type="entry name" value="SERINE/THREONINE-PROTEIN KINASE"/>
    <property type="match status" value="1"/>
</dbReference>
<dbReference type="EMBL" id="MSFO01000006">
    <property type="protein sequence ID" value="PLB47152.1"/>
    <property type="molecule type" value="Genomic_DNA"/>
</dbReference>
<dbReference type="STRING" id="1392250.A0A2I2G2Q3"/>
<keyword evidence="3" id="KW-1185">Reference proteome</keyword>
<protein>
    <submittedName>
        <fullName evidence="2">Kinase-like protein</fullName>
    </submittedName>
</protein>
<dbReference type="VEuPathDB" id="FungiDB:P170DRAFT_457524"/>
<dbReference type="GeneID" id="36559424"/>
<sequence length="301" mass="33864">MSFTAIRLLSPAVTRSRQHSMAGRDQFILKDIPEAIFSKFNEQILPRLTECPNPYIRLPHDTIPGERILVYRHLKDDFLDLVQRGIPVSARKKILKSSLLGIAALHDRDIVHLDIKPDNIMVDSSSSSTDEISIDRVQLIDLENAAYLPPRRCIKGMLAGNDNWRSPEAHLKAELNKPTDLFSFGVVDASSFGPDADFEKHQAQGALPELIRLQRQVSYFGDVEGLGGLVRHVADDELSCQALQMLWDDRLDENIPYRPFTEWSDARDATFQDLIGGLTNLDPGKRLTAWGALGHEWFVGV</sequence>
<dbReference type="Gene3D" id="1.10.510.10">
    <property type="entry name" value="Transferase(Phosphotransferase) domain 1"/>
    <property type="match status" value="1"/>
</dbReference>
<dbReference type="InterPro" id="IPR008271">
    <property type="entry name" value="Ser/Thr_kinase_AS"/>
</dbReference>
<accession>A0A2I2G2Q3</accession>
<feature type="domain" description="Protein kinase" evidence="1">
    <location>
        <begin position="1"/>
        <end position="298"/>
    </location>
</feature>
<reference evidence="2 3" key="1">
    <citation type="submission" date="2016-12" db="EMBL/GenBank/DDBJ databases">
        <title>The genomes of Aspergillus section Nigri reveals drivers in fungal speciation.</title>
        <authorList>
            <consortium name="DOE Joint Genome Institute"/>
            <person name="Vesth T.C."/>
            <person name="Nybo J."/>
            <person name="Theobald S."/>
            <person name="Brandl J."/>
            <person name="Frisvad J.C."/>
            <person name="Nielsen K.F."/>
            <person name="Lyhne E.K."/>
            <person name="Kogle M.E."/>
            <person name="Kuo A."/>
            <person name="Riley R."/>
            <person name="Clum A."/>
            <person name="Nolan M."/>
            <person name="Lipzen A."/>
            <person name="Salamov A."/>
            <person name="Henrissat B."/>
            <person name="Wiebenga A."/>
            <person name="De Vries R.P."/>
            <person name="Grigoriev I.V."/>
            <person name="Mortensen U.H."/>
            <person name="Andersen M.R."/>
            <person name="Baker S.E."/>
        </authorList>
    </citation>
    <scope>NUCLEOTIDE SEQUENCE [LARGE SCALE GENOMIC DNA]</scope>
    <source>
        <strain evidence="2 3">IBT 23096</strain>
    </source>
</reference>
<comment type="caution">
    <text evidence="2">The sequence shown here is derived from an EMBL/GenBank/DDBJ whole genome shotgun (WGS) entry which is preliminary data.</text>
</comment>
<dbReference type="AlphaFoldDB" id="A0A2I2G2Q3"/>
<proteinExistence type="predicted"/>
<dbReference type="GO" id="GO:0004672">
    <property type="term" value="F:protein kinase activity"/>
    <property type="evidence" value="ECO:0007669"/>
    <property type="project" value="InterPro"/>
</dbReference>
<evidence type="ECO:0000259" key="1">
    <source>
        <dbReference type="PROSITE" id="PS50011"/>
    </source>
</evidence>